<accession>A0ABT6ZV60</accession>
<dbReference type="Proteomes" id="UP001214441">
    <property type="component" value="Unassembled WGS sequence"/>
</dbReference>
<proteinExistence type="predicted"/>
<comment type="caution">
    <text evidence="1">The sequence shown here is derived from an EMBL/GenBank/DDBJ whole genome shotgun (WGS) entry which is preliminary data.</text>
</comment>
<dbReference type="EMBL" id="JANCPR020000008">
    <property type="protein sequence ID" value="MDJ1132328.1"/>
    <property type="molecule type" value="Genomic_DNA"/>
</dbReference>
<keyword evidence="1" id="KW-0269">Exonuclease</keyword>
<name>A0ABT6ZV60_9ACTN</name>
<organism evidence="1 2">
    <name type="scientific">Streptomyces iconiensis</name>
    <dbReference type="NCBI Taxonomy" id="1384038"/>
    <lineage>
        <taxon>Bacteria</taxon>
        <taxon>Bacillati</taxon>
        <taxon>Actinomycetota</taxon>
        <taxon>Actinomycetes</taxon>
        <taxon>Kitasatosporales</taxon>
        <taxon>Streptomycetaceae</taxon>
        <taxon>Streptomyces</taxon>
    </lineage>
</organism>
<keyword evidence="1" id="KW-0540">Nuclease</keyword>
<keyword evidence="1" id="KW-0378">Hydrolase</keyword>
<dbReference type="InterPro" id="IPR012337">
    <property type="entry name" value="RNaseH-like_sf"/>
</dbReference>
<evidence type="ECO:0000313" key="1">
    <source>
        <dbReference type="EMBL" id="MDJ1132328.1"/>
    </source>
</evidence>
<protein>
    <submittedName>
        <fullName evidence="1">3'-5' exonuclease</fullName>
    </submittedName>
</protein>
<evidence type="ECO:0000313" key="2">
    <source>
        <dbReference type="Proteomes" id="UP001214441"/>
    </source>
</evidence>
<sequence length="254" mass="27537">MAAYALRYHLLVAVLLYGPRMHGKSGERPMDYWYEAPLAAFALRSAGPPVEDDRIDSAALVTQPAHDAPFGVREWPVGAARRQGEAMEKVARALTVHWRAGTPLVVADAPYALTLLDRELHRTRGARLTDYLALSSLCVLDPRVLDHHLDRARPVSRSLPELCARYGVPEPDTGTGAGTGSAGDATAALRVVRRLGSGFAPRLSRLSPAELHTLQAVWYAAQAHGPTPWFALGSAGRTVRPAWPLRMEKGRSAG</sequence>
<keyword evidence="2" id="KW-1185">Reference proteome</keyword>
<reference evidence="1 2" key="1">
    <citation type="submission" date="2023-05" db="EMBL/GenBank/DDBJ databases">
        <title>Streptantibioticus silvisoli sp. nov., acidotolerant actinomycetes 1 from pine litter.</title>
        <authorList>
            <person name="Swiecimska M."/>
            <person name="Golinska P."/>
            <person name="Sangal V."/>
            <person name="Wachnowicz B."/>
            <person name="Goodfellow M."/>
        </authorList>
    </citation>
    <scope>NUCLEOTIDE SEQUENCE [LARGE SCALE GENOMIC DNA]</scope>
    <source>
        <strain evidence="1 2">DSM 42109</strain>
    </source>
</reference>
<dbReference type="SUPFAM" id="SSF53098">
    <property type="entry name" value="Ribonuclease H-like"/>
    <property type="match status" value="1"/>
</dbReference>
<dbReference type="GO" id="GO:0004527">
    <property type="term" value="F:exonuclease activity"/>
    <property type="evidence" value="ECO:0007669"/>
    <property type="project" value="UniProtKB-KW"/>
</dbReference>
<gene>
    <name evidence="1" type="ORF">NMN56_010300</name>
</gene>